<evidence type="ECO:0000313" key="2">
    <source>
        <dbReference type="Proteomes" id="UP001273505"/>
    </source>
</evidence>
<proteinExistence type="predicted"/>
<keyword evidence="2" id="KW-1185">Reference proteome</keyword>
<dbReference type="PROSITE" id="PS51257">
    <property type="entry name" value="PROKAR_LIPOPROTEIN"/>
    <property type="match status" value="1"/>
</dbReference>
<evidence type="ECO:0000313" key="1">
    <source>
        <dbReference type="EMBL" id="MDX6851399.1"/>
    </source>
</evidence>
<gene>
    <name evidence="1" type="ORF">SCD92_18635</name>
</gene>
<comment type="caution">
    <text evidence="1">The sequence shown here is derived from an EMBL/GenBank/DDBJ whole genome shotgun (WGS) entry which is preliminary data.</text>
</comment>
<protein>
    <recommendedName>
        <fullName evidence="3">Lipoprotein</fullName>
    </recommendedName>
</protein>
<sequence length="93" mass="10579">MRLLVVVSIVAICGCAQQAKQPPLVVDNDSATKQTTRCMVTRAPVDDNQYESKCIESAYRTNSNENWLAWFVRENFIDEAFRKAFDNLFGVDD</sequence>
<dbReference type="EMBL" id="JAXAFO010000055">
    <property type="protein sequence ID" value="MDX6851399.1"/>
    <property type="molecule type" value="Genomic_DNA"/>
</dbReference>
<dbReference type="RefSeq" id="WP_302723419.1">
    <property type="nucleotide sequence ID" value="NZ_JAULRU010000617.1"/>
</dbReference>
<name>A0ABU4S2J0_9GAMM</name>
<reference evidence="1 2" key="1">
    <citation type="submission" date="2023-11" db="EMBL/GenBank/DDBJ databases">
        <title>Gilvimarinus fulvus sp. nov., isolated from the surface of Kelp.</title>
        <authorList>
            <person name="Sun Y.Y."/>
            <person name="Gong Y."/>
            <person name="Du Z.J."/>
        </authorList>
    </citation>
    <scope>NUCLEOTIDE SEQUENCE [LARGE SCALE GENOMIC DNA]</scope>
    <source>
        <strain evidence="1 2">SDUM040013</strain>
    </source>
</reference>
<evidence type="ECO:0008006" key="3">
    <source>
        <dbReference type="Google" id="ProtNLM"/>
    </source>
</evidence>
<accession>A0ABU4S2J0</accession>
<dbReference type="Proteomes" id="UP001273505">
    <property type="component" value="Unassembled WGS sequence"/>
</dbReference>
<organism evidence="1 2">
    <name type="scientific">Gilvimarinus gilvus</name>
    <dbReference type="NCBI Taxonomy" id="3058038"/>
    <lineage>
        <taxon>Bacteria</taxon>
        <taxon>Pseudomonadati</taxon>
        <taxon>Pseudomonadota</taxon>
        <taxon>Gammaproteobacteria</taxon>
        <taxon>Cellvibrionales</taxon>
        <taxon>Cellvibrionaceae</taxon>
        <taxon>Gilvimarinus</taxon>
    </lineage>
</organism>